<dbReference type="InterPro" id="IPR013332">
    <property type="entry name" value="KPR_N"/>
</dbReference>
<comment type="pathway">
    <text evidence="4">Cofactor biosynthesis; (R)-pantothenate biosynthesis; (R)-pantoate from 3-methyl-2-oxobutanoate: step 2/2.</text>
</comment>
<dbReference type="InterPro" id="IPR036291">
    <property type="entry name" value="NAD(P)-bd_dom_sf"/>
</dbReference>
<protein>
    <recommendedName>
        <fullName evidence="4">2-dehydropantoate 2-reductase</fullName>
        <ecNumber evidence="4">1.1.1.169</ecNumber>
    </recommendedName>
    <alternativeName>
        <fullName evidence="4">Ketopantoate reductase</fullName>
    </alternativeName>
</protein>
<dbReference type="InterPro" id="IPR051402">
    <property type="entry name" value="KPR-Related"/>
</dbReference>
<keyword evidence="3 4" id="KW-0560">Oxidoreductase</keyword>
<dbReference type="InterPro" id="IPR008927">
    <property type="entry name" value="6-PGluconate_DH-like_C_sf"/>
</dbReference>
<dbReference type="EC" id="1.1.1.169" evidence="4"/>
<comment type="similarity">
    <text evidence="1 4">Belongs to the ketopantoate reductase family.</text>
</comment>
<dbReference type="Gene3D" id="3.40.50.720">
    <property type="entry name" value="NAD(P)-binding Rossmann-like Domain"/>
    <property type="match status" value="1"/>
</dbReference>
<dbReference type="EMBL" id="FOIM01000004">
    <property type="protein sequence ID" value="SET29856.1"/>
    <property type="molecule type" value="Genomic_DNA"/>
</dbReference>
<organism evidence="7 8">
    <name type="scientific">Enterocloster lavalensis</name>
    <dbReference type="NCBI Taxonomy" id="460384"/>
    <lineage>
        <taxon>Bacteria</taxon>
        <taxon>Bacillati</taxon>
        <taxon>Bacillota</taxon>
        <taxon>Clostridia</taxon>
        <taxon>Lachnospirales</taxon>
        <taxon>Lachnospiraceae</taxon>
        <taxon>Enterocloster</taxon>
    </lineage>
</organism>
<keyword evidence="4" id="KW-0566">Pantothenate biosynthesis</keyword>
<dbReference type="InterPro" id="IPR013752">
    <property type="entry name" value="KPA_reductase"/>
</dbReference>
<evidence type="ECO:0000313" key="7">
    <source>
        <dbReference type="EMBL" id="SET29856.1"/>
    </source>
</evidence>
<dbReference type="Proteomes" id="UP000198508">
    <property type="component" value="Unassembled WGS sequence"/>
</dbReference>
<feature type="domain" description="Ketopantoate reductase N-terminal" evidence="5">
    <location>
        <begin position="3"/>
        <end position="149"/>
    </location>
</feature>
<dbReference type="AlphaFoldDB" id="A0A1I0DCX9"/>
<dbReference type="SUPFAM" id="SSF51735">
    <property type="entry name" value="NAD(P)-binding Rossmann-fold domains"/>
    <property type="match status" value="1"/>
</dbReference>
<dbReference type="PANTHER" id="PTHR21708:SF26">
    <property type="entry name" value="2-DEHYDROPANTOATE 2-REDUCTASE"/>
    <property type="match status" value="1"/>
</dbReference>
<keyword evidence="8" id="KW-1185">Reference proteome</keyword>
<dbReference type="RefSeq" id="WP_092361324.1">
    <property type="nucleotide sequence ID" value="NZ_CABJCG010000026.1"/>
</dbReference>
<dbReference type="Pfam" id="PF08546">
    <property type="entry name" value="ApbA_C"/>
    <property type="match status" value="1"/>
</dbReference>
<keyword evidence="2 4" id="KW-0521">NADP</keyword>
<reference evidence="8" key="1">
    <citation type="submission" date="2016-10" db="EMBL/GenBank/DDBJ databases">
        <authorList>
            <person name="Varghese N."/>
            <person name="Submissions S."/>
        </authorList>
    </citation>
    <scope>NUCLEOTIDE SEQUENCE [LARGE SCALE GENOMIC DNA]</scope>
    <source>
        <strain evidence="8">NLAE-zl-G277</strain>
    </source>
</reference>
<accession>A0A1I0DCX9</accession>
<evidence type="ECO:0000256" key="2">
    <source>
        <dbReference type="ARBA" id="ARBA00022857"/>
    </source>
</evidence>
<feature type="domain" description="Ketopantoate reductase C-terminal" evidence="6">
    <location>
        <begin position="176"/>
        <end position="300"/>
    </location>
</feature>
<dbReference type="GO" id="GO:0015940">
    <property type="term" value="P:pantothenate biosynthetic process"/>
    <property type="evidence" value="ECO:0007669"/>
    <property type="project" value="UniProtKB-UniPathway"/>
</dbReference>
<dbReference type="GeneID" id="93276285"/>
<evidence type="ECO:0000259" key="5">
    <source>
        <dbReference type="Pfam" id="PF02558"/>
    </source>
</evidence>
<dbReference type="SUPFAM" id="SSF48179">
    <property type="entry name" value="6-phosphogluconate dehydrogenase C-terminal domain-like"/>
    <property type="match status" value="1"/>
</dbReference>
<dbReference type="GO" id="GO:0008677">
    <property type="term" value="F:2-dehydropantoate 2-reductase activity"/>
    <property type="evidence" value="ECO:0007669"/>
    <property type="project" value="UniProtKB-EC"/>
</dbReference>
<dbReference type="InterPro" id="IPR003710">
    <property type="entry name" value="ApbA"/>
</dbReference>
<dbReference type="PANTHER" id="PTHR21708">
    <property type="entry name" value="PROBABLE 2-DEHYDROPANTOATE 2-REDUCTASE"/>
    <property type="match status" value="1"/>
</dbReference>
<evidence type="ECO:0000256" key="3">
    <source>
        <dbReference type="ARBA" id="ARBA00023002"/>
    </source>
</evidence>
<dbReference type="UniPathway" id="UPA00028">
    <property type="reaction ID" value="UER00004"/>
</dbReference>
<sequence length="307" mass="33171">MRIAVIGAGAMGSIYGGRLSLHNEVYMVDTSAAVVDHISREGICLEEPDGVHVYRPKAVTSTEGLEPVDLIVLFVKSLYSKAALSGNPCLIGPDTYVLTLQNGCGHEDILSEFVPRERIIIGTTQDNGAALGPGHVRRGGTGHTNVGMLTGDDKRFFPRMAEAFGSCGFELEIHSDIRQLIWNKLFTNVSLSAVTAILQVDMGYITSNAHAWNMTVQLIHEAAAVARAMGLEADDEAIIAEIKAVSERTPRGCTSIRADLRDGRRSEVDTISGSVVRAAEKCGVAVPTHQFVVEMVHAMEERERGEK</sequence>
<dbReference type="Gene3D" id="1.10.1040.10">
    <property type="entry name" value="N-(1-d-carboxylethyl)-l-norvaline Dehydrogenase, domain 2"/>
    <property type="match status" value="1"/>
</dbReference>
<dbReference type="GO" id="GO:0005737">
    <property type="term" value="C:cytoplasm"/>
    <property type="evidence" value="ECO:0007669"/>
    <property type="project" value="TreeGrafter"/>
</dbReference>
<dbReference type="STRING" id="460384.SAMN05216313_104108"/>
<evidence type="ECO:0000256" key="1">
    <source>
        <dbReference type="ARBA" id="ARBA00007870"/>
    </source>
</evidence>
<comment type="function">
    <text evidence="4">Catalyzes the NADPH-dependent reduction of ketopantoate into pantoic acid.</text>
</comment>
<dbReference type="NCBIfam" id="TIGR00745">
    <property type="entry name" value="apbA_panE"/>
    <property type="match status" value="1"/>
</dbReference>
<name>A0A1I0DCX9_9FIRM</name>
<dbReference type="Pfam" id="PF02558">
    <property type="entry name" value="ApbA"/>
    <property type="match status" value="1"/>
</dbReference>
<dbReference type="InterPro" id="IPR013328">
    <property type="entry name" value="6PGD_dom2"/>
</dbReference>
<evidence type="ECO:0000313" key="8">
    <source>
        <dbReference type="Proteomes" id="UP000198508"/>
    </source>
</evidence>
<comment type="catalytic activity">
    <reaction evidence="4">
        <text>(R)-pantoate + NADP(+) = 2-dehydropantoate + NADPH + H(+)</text>
        <dbReference type="Rhea" id="RHEA:16233"/>
        <dbReference type="ChEBI" id="CHEBI:11561"/>
        <dbReference type="ChEBI" id="CHEBI:15378"/>
        <dbReference type="ChEBI" id="CHEBI:15980"/>
        <dbReference type="ChEBI" id="CHEBI:57783"/>
        <dbReference type="ChEBI" id="CHEBI:58349"/>
        <dbReference type="EC" id="1.1.1.169"/>
    </reaction>
</comment>
<gene>
    <name evidence="7" type="ORF">SAMN05216313_104108</name>
</gene>
<proteinExistence type="inferred from homology"/>
<evidence type="ECO:0000259" key="6">
    <source>
        <dbReference type="Pfam" id="PF08546"/>
    </source>
</evidence>
<evidence type="ECO:0000256" key="4">
    <source>
        <dbReference type="RuleBase" id="RU362068"/>
    </source>
</evidence>